<gene>
    <name evidence="8" type="ORF">VA603_17485</name>
</gene>
<dbReference type="Pfam" id="PF04116">
    <property type="entry name" value="FA_hydroxylase"/>
    <property type="match status" value="1"/>
</dbReference>
<feature type="transmembrane region" description="Helical" evidence="6">
    <location>
        <begin position="145"/>
        <end position="174"/>
    </location>
</feature>
<evidence type="ECO:0000256" key="2">
    <source>
        <dbReference type="ARBA" id="ARBA00022692"/>
    </source>
</evidence>
<keyword evidence="3 6" id="KW-1133">Transmembrane helix</keyword>
<feature type="transmembrane region" description="Helical" evidence="6">
    <location>
        <begin position="235"/>
        <end position="257"/>
    </location>
</feature>
<feature type="transmembrane region" description="Helical" evidence="6">
    <location>
        <begin position="50"/>
        <end position="67"/>
    </location>
</feature>
<dbReference type="InterPro" id="IPR006694">
    <property type="entry name" value="Fatty_acid_hydroxylase"/>
</dbReference>
<dbReference type="EMBL" id="JAYFUH010000249">
    <property type="protein sequence ID" value="MEA5669330.1"/>
    <property type="molecule type" value="Genomic_DNA"/>
</dbReference>
<evidence type="ECO:0000256" key="1">
    <source>
        <dbReference type="ARBA" id="ARBA00004370"/>
    </source>
</evidence>
<organism evidence="8 9">
    <name type="scientific">Stenotrophomonas capsici</name>
    <dbReference type="NCBI Taxonomy" id="3110230"/>
    <lineage>
        <taxon>Bacteria</taxon>
        <taxon>Pseudomonadati</taxon>
        <taxon>Pseudomonadota</taxon>
        <taxon>Gammaproteobacteria</taxon>
        <taxon>Lysobacterales</taxon>
        <taxon>Lysobacteraceae</taxon>
        <taxon>Stenotrophomonas</taxon>
    </lineage>
</organism>
<evidence type="ECO:0000256" key="4">
    <source>
        <dbReference type="ARBA" id="ARBA00023136"/>
    </source>
</evidence>
<comment type="subcellular location">
    <subcellularLocation>
        <location evidence="1">Membrane</location>
    </subcellularLocation>
</comment>
<dbReference type="PANTHER" id="PTHR11863">
    <property type="entry name" value="STEROL DESATURASE"/>
    <property type="match status" value="1"/>
</dbReference>
<dbReference type="PROSITE" id="PS51257">
    <property type="entry name" value="PROKAR_LIPOPROTEIN"/>
    <property type="match status" value="1"/>
</dbReference>
<dbReference type="RefSeq" id="WP_323439582.1">
    <property type="nucleotide sequence ID" value="NZ_JAYFUH010000249.1"/>
</dbReference>
<protein>
    <submittedName>
        <fullName evidence="8">Sterol desaturase family protein</fullName>
        <ecNumber evidence="8">1.-.-.-</ecNumber>
    </submittedName>
</protein>
<evidence type="ECO:0000313" key="8">
    <source>
        <dbReference type="EMBL" id="MEA5669330.1"/>
    </source>
</evidence>
<reference evidence="8 9" key="1">
    <citation type="submission" date="2023-12" db="EMBL/GenBank/DDBJ databases">
        <title>Stenotrophomonas guangdongensis sp. nov., isolated from wilted pepper plants (Capsicum annuum).</title>
        <authorList>
            <person name="Qiu M."/>
            <person name="Li Y."/>
            <person name="Liu Q."/>
            <person name="Zhang X."/>
            <person name="Huang Y."/>
            <person name="Guo R."/>
            <person name="Hu M."/>
            <person name="Zhou J."/>
            <person name="Zhou X."/>
        </authorList>
    </citation>
    <scope>NUCLEOTIDE SEQUENCE [LARGE SCALE GENOMIC DNA]</scope>
    <source>
        <strain evidence="8 9">MH1</strain>
    </source>
</reference>
<evidence type="ECO:0000256" key="5">
    <source>
        <dbReference type="SAM" id="MobiDB-lite"/>
    </source>
</evidence>
<sequence length="398" mass="44671">MTRPHRSFFAYGSALLGVLSLMAVACFHFPELLTSREFRAVYNEQFARHLLLVGLAAAFIMGTFAILRDRNKRIATLGVGTATLAVLLGGTNVQFDPVGQTPYSLGLDWFVLSLFFSALVFVPLERYLGKRVLSPLRPGWRTDVGYFFMSHVLVQFILILVTASTSTIAGLAAFPSLKALIQSLPVWAQFLIAVFVADMAQALLHRAYHNIPWLWRFHAVHHSSRHMDWLAGSRIHIVEIVMTRSVVLLPLLVMGFSTPAVNAYVILVGLQAVLAHANLGIRFGWLEYLLVLPRYHHWHHARQKEYVDVNYAIHLPLVDMLMGTFKLPRDQAQWPEEYGVMKLETVPKGIIQQHLMPFQGGRKYEDFVDDAGLGALPSREGGVGAPPTHLQSVMPSRR</sequence>
<feature type="transmembrane region" description="Helical" evidence="6">
    <location>
        <begin position="74"/>
        <end position="95"/>
    </location>
</feature>
<feature type="transmembrane region" description="Helical" evidence="6">
    <location>
        <begin position="7"/>
        <end position="30"/>
    </location>
</feature>
<feature type="region of interest" description="Disordered" evidence="5">
    <location>
        <begin position="378"/>
        <end position="398"/>
    </location>
</feature>
<keyword evidence="9" id="KW-1185">Reference proteome</keyword>
<keyword evidence="2 6" id="KW-0812">Transmembrane</keyword>
<dbReference type="Proteomes" id="UP001301653">
    <property type="component" value="Unassembled WGS sequence"/>
</dbReference>
<comment type="caution">
    <text evidence="8">The sequence shown here is derived from an EMBL/GenBank/DDBJ whole genome shotgun (WGS) entry which is preliminary data.</text>
</comment>
<evidence type="ECO:0000256" key="3">
    <source>
        <dbReference type="ARBA" id="ARBA00022989"/>
    </source>
</evidence>
<feature type="compositionally biased region" description="Polar residues" evidence="5">
    <location>
        <begin position="389"/>
        <end position="398"/>
    </location>
</feature>
<keyword evidence="4 6" id="KW-0472">Membrane</keyword>
<proteinExistence type="predicted"/>
<evidence type="ECO:0000259" key="7">
    <source>
        <dbReference type="Pfam" id="PF04116"/>
    </source>
</evidence>
<feature type="transmembrane region" description="Helical" evidence="6">
    <location>
        <begin position="107"/>
        <end position="124"/>
    </location>
</feature>
<feature type="transmembrane region" description="Helical" evidence="6">
    <location>
        <begin position="186"/>
        <end position="204"/>
    </location>
</feature>
<evidence type="ECO:0000313" key="9">
    <source>
        <dbReference type="Proteomes" id="UP001301653"/>
    </source>
</evidence>
<accession>A0ABU5VBA8</accession>
<dbReference type="InterPro" id="IPR050307">
    <property type="entry name" value="Sterol_Desaturase_Related"/>
</dbReference>
<dbReference type="GO" id="GO:0016491">
    <property type="term" value="F:oxidoreductase activity"/>
    <property type="evidence" value="ECO:0007669"/>
    <property type="project" value="UniProtKB-KW"/>
</dbReference>
<evidence type="ECO:0000256" key="6">
    <source>
        <dbReference type="SAM" id="Phobius"/>
    </source>
</evidence>
<keyword evidence="8" id="KW-0560">Oxidoreductase</keyword>
<feature type="domain" description="Fatty acid hydroxylase" evidence="7">
    <location>
        <begin position="190"/>
        <end position="324"/>
    </location>
</feature>
<dbReference type="EC" id="1.-.-.-" evidence="8"/>
<name>A0ABU5VBA8_9GAMM</name>